<organism evidence="2 3">
    <name type="scientific">Mycena albidolilacea</name>
    <dbReference type="NCBI Taxonomy" id="1033008"/>
    <lineage>
        <taxon>Eukaryota</taxon>
        <taxon>Fungi</taxon>
        <taxon>Dikarya</taxon>
        <taxon>Basidiomycota</taxon>
        <taxon>Agaricomycotina</taxon>
        <taxon>Agaricomycetes</taxon>
        <taxon>Agaricomycetidae</taxon>
        <taxon>Agaricales</taxon>
        <taxon>Marasmiineae</taxon>
        <taxon>Mycenaceae</taxon>
        <taxon>Mycena</taxon>
    </lineage>
</organism>
<dbReference type="Proteomes" id="UP001218218">
    <property type="component" value="Unassembled WGS sequence"/>
</dbReference>
<feature type="compositionally biased region" description="Polar residues" evidence="1">
    <location>
        <begin position="24"/>
        <end position="35"/>
    </location>
</feature>
<name>A0AAD7EI94_9AGAR</name>
<dbReference type="AlphaFoldDB" id="A0AAD7EI94"/>
<sequence>MSSRATTPPDDEEMRAISAAMAQESPTVSSAINSSKRSHGTMQDDDDSTSDSEERAGTGATFVLANQNIVAAIKLYADKKRLRGEQVLAQDPPLLCKLKVFTTLLAVGNELSKLVASKPAFEVSADLKTNLFKDAPAILLSRKTKIYKGNAAIVKKFRFDVPAGLEKIPADWAKVTAAAQYTLTQRRSKIKKAICSSLKPNDKGVYGPAAEYQNIYDLAQAIVKDTQCTINVVLCAHIALMRQVYLKHPDGDFWDQLDDRLDEIRSKAKNNAKKLTRGFRHVLTQDQDKHGAKDYVLDETTVDDFQQQVDNMIAVDTATSTASVRDSTV</sequence>
<evidence type="ECO:0000313" key="2">
    <source>
        <dbReference type="EMBL" id="KAJ7327985.1"/>
    </source>
</evidence>
<evidence type="ECO:0000313" key="3">
    <source>
        <dbReference type="Proteomes" id="UP001218218"/>
    </source>
</evidence>
<feature type="region of interest" description="Disordered" evidence="1">
    <location>
        <begin position="1"/>
        <end position="55"/>
    </location>
</feature>
<dbReference type="EMBL" id="JARIHO010000040">
    <property type="protein sequence ID" value="KAJ7327985.1"/>
    <property type="molecule type" value="Genomic_DNA"/>
</dbReference>
<proteinExistence type="predicted"/>
<reference evidence="2" key="1">
    <citation type="submission" date="2023-03" db="EMBL/GenBank/DDBJ databases">
        <title>Massive genome expansion in bonnet fungi (Mycena s.s.) driven by repeated elements and novel gene families across ecological guilds.</title>
        <authorList>
            <consortium name="Lawrence Berkeley National Laboratory"/>
            <person name="Harder C.B."/>
            <person name="Miyauchi S."/>
            <person name="Viragh M."/>
            <person name="Kuo A."/>
            <person name="Thoen E."/>
            <person name="Andreopoulos B."/>
            <person name="Lu D."/>
            <person name="Skrede I."/>
            <person name="Drula E."/>
            <person name="Henrissat B."/>
            <person name="Morin E."/>
            <person name="Kohler A."/>
            <person name="Barry K."/>
            <person name="LaButti K."/>
            <person name="Morin E."/>
            <person name="Salamov A."/>
            <person name="Lipzen A."/>
            <person name="Mereny Z."/>
            <person name="Hegedus B."/>
            <person name="Baldrian P."/>
            <person name="Stursova M."/>
            <person name="Weitz H."/>
            <person name="Taylor A."/>
            <person name="Grigoriev I.V."/>
            <person name="Nagy L.G."/>
            <person name="Martin F."/>
            <person name="Kauserud H."/>
        </authorList>
    </citation>
    <scope>NUCLEOTIDE SEQUENCE</scope>
    <source>
        <strain evidence="2">CBHHK002</strain>
    </source>
</reference>
<evidence type="ECO:0000256" key="1">
    <source>
        <dbReference type="SAM" id="MobiDB-lite"/>
    </source>
</evidence>
<gene>
    <name evidence="2" type="ORF">DFH08DRAFT_1026076</name>
</gene>
<protein>
    <submittedName>
        <fullName evidence="2">Uncharacterized protein</fullName>
    </submittedName>
</protein>
<comment type="caution">
    <text evidence="2">The sequence shown here is derived from an EMBL/GenBank/DDBJ whole genome shotgun (WGS) entry which is preliminary data.</text>
</comment>
<accession>A0AAD7EI94</accession>
<keyword evidence="3" id="KW-1185">Reference proteome</keyword>